<gene>
    <name evidence="1" type="ORF">CVT26_004070</name>
</gene>
<dbReference type="SUPFAM" id="SSF54897">
    <property type="entry name" value="Protease propeptides/inhibitors"/>
    <property type="match status" value="1"/>
</dbReference>
<dbReference type="InParanoid" id="A0A409YMH8"/>
<evidence type="ECO:0000313" key="1">
    <source>
        <dbReference type="EMBL" id="PPR04283.1"/>
    </source>
</evidence>
<organism evidence="1 2">
    <name type="scientific">Gymnopilus dilepis</name>
    <dbReference type="NCBI Taxonomy" id="231916"/>
    <lineage>
        <taxon>Eukaryota</taxon>
        <taxon>Fungi</taxon>
        <taxon>Dikarya</taxon>
        <taxon>Basidiomycota</taxon>
        <taxon>Agaricomycotina</taxon>
        <taxon>Agaricomycetes</taxon>
        <taxon>Agaricomycetidae</taxon>
        <taxon>Agaricales</taxon>
        <taxon>Agaricineae</taxon>
        <taxon>Hymenogastraceae</taxon>
        <taxon>Gymnopilus</taxon>
    </lineage>
</organism>
<accession>A0A409YMH8</accession>
<dbReference type="EMBL" id="NHYE01000643">
    <property type="protein sequence ID" value="PPR04283.1"/>
    <property type="molecule type" value="Genomic_DNA"/>
</dbReference>
<keyword evidence="2" id="KW-1185">Reference proteome</keyword>
<proteinExistence type="predicted"/>
<comment type="caution">
    <text evidence="1">The sequence shown here is derived from an EMBL/GenBank/DDBJ whole genome shotgun (WGS) entry which is preliminary data.</text>
</comment>
<name>A0A409YMH8_9AGAR</name>
<sequence>MLALTRRVLGKPSIIFNYRHLWLPTYKPAPSSYRFLRIHSQVERSIPPPTEVIDGAEYRRYSVELNPGLELDDVLQSIQFPPSSTVKIVSKWDRYEGSDHFAGFVGAFDEQALNVLRQDPHIEHVKEEGDI</sequence>
<protein>
    <submittedName>
        <fullName evidence="1">Uncharacterized protein</fullName>
    </submittedName>
</protein>
<dbReference type="Proteomes" id="UP000284706">
    <property type="component" value="Unassembled WGS sequence"/>
</dbReference>
<dbReference type="AlphaFoldDB" id="A0A409YMH8"/>
<evidence type="ECO:0000313" key="2">
    <source>
        <dbReference type="Proteomes" id="UP000284706"/>
    </source>
</evidence>
<reference evidence="1 2" key="1">
    <citation type="journal article" date="2018" name="Evol. Lett.">
        <title>Horizontal gene cluster transfer increased hallucinogenic mushroom diversity.</title>
        <authorList>
            <person name="Reynolds H.T."/>
            <person name="Vijayakumar V."/>
            <person name="Gluck-Thaler E."/>
            <person name="Korotkin H.B."/>
            <person name="Matheny P.B."/>
            <person name="Slot J.C."/>
        </authorList>
    </citation>
    <scope>NUCLEOTIDE SEQUENCE [LARGE SCALE GENOMIC DNA]</scope>
    <source>
        <strain evidence="1 2">SRW20</strain>
    </source>
</reference>